<protein>
    <submittedName>
        <fullName evidence="3">AAA family ATPase</fullName>
    </submittedName>
</protein>
<name>A0AAP2GMK5_9BACT</name>
<dbReference type="SUPFAM" id="SSF109604">
    <property type="entry name" value="HD-domain/PDEase-like"/>
    <property type="match status" value="1"/>
</dbReference>
<dbReference type="PANTHER" id="PTHR47545:SF1">
    <property type="entry name" value="MULTIFUNCTIONAL CCA PROTEIN"/>
    <property type="match status" value="1"/>
</dbReference>
<dbReference type="InterPro" id="IPR050124">
    <property type="entry name" value="tRNA_CCA-adding_enzyme"/>
</dbReference>
<sequence>MNWSISNYKEWHKLEQAFTWVADMRGVAQDRIHHAEGDVATHTKMVLDALTNDGGFQTLDRQSQEVLWAAALLHDVEKRSTTVTEDDGRITSRGHAKKGEFTAREILFREIPTPFYLREKICALVRHHGLPLWIMEKVNPVKSLLQASLRVDMPLLALLAKSDALGRICSDQQELLDRVELFAAYCEEQQCWNNRREFASDVARFTYFHKPDSAPDYVPYDDLKGEVIMMSALPGMGKDTYLKKHYPDLPVISLDDIRRKHKLKPDDSSATGWVVQEAKEQAKIFLRKGQAFAWNATNVTRQMRSQWIDLFASYKARVKLFYVEVPYQDWLRQNNNREHPVPANVLQRLLGKLEVPTPDEAHTVDYIV</sequence>
<proteinExistence type="predicted"/>
<dbReference type="InterPro" id="IPR027417">
    <property type="entry name" value="P-loop_NTPase"/>
</dbReference>
<dbReference type="CDD" id="cd00077">
    <property type="entry name" value="HDc"/>
    <property type="match status" value="1"/>
</dbReference>
<dbReference type="PANTHER" id="PTHR47545">
    <property type="entry name" value="MULTIFUNCTIONAL CCA PROTEIN"/>
    <property type="match status" value="1"/>
</dbReference>
<keyword evidence="4" id="KW-1185">Reference proteome</keyword>
<evidence type="ECO:0000256" key="1">
    <source>
        <dbReference type="ARBA" id="ARBA00022741"/>
    </source>
</evidence>
<organism evidence="3 4">
    <name type="scientific">Chryseosolibacter histidini</name>
    <dbReference type="NCBI Taxonomy" id="2782349"/>
    <lineage>
        <taxon>Bacteria</taxon>
        <taxon>Pseudomonadati</taxon>
        <taxon>Bacteroidota</taxon>
        <taxon>Cytophagia</taxon>
        <taxon>Cytophagales</taxon>
        <taxon>Chryseotaleaceae</taxon>
        <taxon>Chryseosolibacter</taxon>
    </lineage>
</organism>
<dbReference type="Gene3D" id="3.40.50.300">
    <property type="entry name" value="P-loop containing nucleotide triphosphate hydrolases"/>
    <property type="match status" value="1"/>
</dbReference>
<dbReference type="Pfam" id="PF13671">
    <property type="entry name" value="AAA_33"/>
    <property type="match status" value="1"/>
</dbReference>
<dbReference type="Gene3D" id="1.10.3090.10">
    <property type="entry name" value="cca-adding enzyme, domain 2"/>
    <property type="match status" value="1"/>
</dbReference>
<gene>
    <name evidence="3" type="ORF">KK083_09395</name>
</gene>
<dbReference type="InterPro" id="IPR006674">
    <property type="entry name" value="HD_domain"/>
</dbReference>
<evidence type="ECO:0000313" key="4">
    <source>
        <dbReference type="Proteomes" id="UP001319200"/>
    </source>
</evidence>
<dbReference type="AlphaFoldDB" id="A0AAP2GMK5"/>
<dbReference type="InterPro" id="IPR003607">
    <property type="entry name" value="HD/PDEase_dom"/>
</dbReference>
<evidence type="ECO:0000313" key="3">
    <source>
        <dbReference type="EMBL" id="MBT1697088.1"/>
    </source>
</evidence>
<dbReference type="EMBL" id="JAHESF010000007">
    <property type="protein sequence ID" value="MBT1697088.1"/>
    <property type="molecule type" value="Genomic_DNA"/>
</dbReference>
<dbReference type="Pfam" id="PF01966">
    <property type="entry name" value="HD"/>
    <property type="match status" value="1"/>
</dbReference>
<dbReference type="SUPFAM" id="SSF52540">
    <property type="entry name" value="P-loop containing nucleoside triphosphate hydrolases"/>
    <property type="match status" value="1"/>
</dbReference>
<dbReference type="RefSeq" id="WP_254162807.1">
    <property type="nucleotide sequence ID" value="NZ_JAHESF010000007.1"/>
</dbReference>
<reference evidence="3 4" key="1">
    <citation type="submission" date="2021-05" db="EMBL/GenBank/DDBJ databases">
        <title>A Polyphasic approach of four new species of the genus Ohtaekwangia: Ohtaekwangia histidinii sp. nov., Ohtaekwangia cretensis sp. nov., Ohtaekwangia indiensis sp. nov., Ohtaekwangia reichenbachii sp. nov. from diverse environment.</title>
        <authorList>
            <person name="Octaviana S."/>
        </authorList>
    </citation>
    <scope>NUCLEOTIDE SEQUENCE [LARGE SCALE GENOMIC DNA]</scope>
    <source>
        <strain evidence="3 4">PWU4</strain>
    </source>
</reference>
<accession>A0AAP2GMK5</accession>
<feature type="domain" description="HD" evidence="2">
    <location>
        <begin position="55"/>
        <end position="135"/>
    </location>
</feature>
<comment type="caution">
    <text evidence="3">The sequence shown here is derived from an EMBL/GenBank/DDBJ whole genome shotgun (WGS) entry which is preliminary data.</text>
</comment>
<dbReference type="Proteomes" id="UP001319200">
    <property type="component" value="Unassembled WGS sequence"/>
</dbReference>
<evidence type="ECO:0000259" key="2">
    <source>
        <dbReference type="Pfam" id="PF01966"/>
    </source>
</evidence>
<keyword evidence="1" id="KW-0547">Nucleotide-binding</keyword>
<dbReference type="GO" id="GO:0000166">
    <property type="term" value="F:nucleotide binding"/>
    <property type="evidence" value="ECO:0007669"/>
    <property type="project" value="UniProtKB-KW"/>
</dbReference>